<evidence type="ECO:0000259" key="4">
    <source>
        <dbReference type="Pfam" id="PF23379"/>
    </source>
</evidence>
<feature type="domain" description="Fibronectin-III type-like" evidence="2">
    <location>
        <begin position="330"/>
        <end position="403"/>
    </location>
</feature>
<dbReference type="Pfam" id="PF23375">
    <property type="entry name" value="DUF7094"/>
    <property type="match status" value="1"/>
</dbReference>
<dbReference type="Pfam" id="PF23374">
    <property type="entry name" value="Fn3_arc"/>
    <property type="match status" value="1"/>
</dbReference>
<accession>A0A7D5KDJ8</accession>
<gene>
    <name evidence="5" type="ORF">HYG82_11795</name>
</gene>
<organism evidence="5 6">
    <name type="scientific">Natrinema halophilum</name>
    <dbReference type="NCBI Taxonomy" id="1699371"/>
    <lineage>
        <taxon>Archaea</taxon>
        <taxon>Methanobacteriati</taxon>
        <taxon>Methanobacteriota</taxon>
        <taxon>Stenosarchaea group</taxon>
        <taxon>Halobacteria</taxon>
        <taxon>Halobacteriales</taxon>
        <taxon>Natrialbaceae</taxon>
        <taxon>Natrinema</taxon>
    </lineage>
</organism>
<keyword evidence="1" id="KW-0175">Coiled coil</keyword>
<dbReference type="Proteomes" id="UP000509241">
    <property type="component" value="Chromosome"/>
</dbReference>
<keyword evidence="6" id="KW-1185">Reference proteome</keyword>
<evidence type="ECO:0000313" key="6">
    <source>
        <dbReference type="Proteomes" id="UP000509241"/>
    </source>
</evidence>
<dbReference type="Pfam" id="PF23379">
    <property type="entry name" value="DUF7096"/>
    <property type="match status" value="1"/>
</dbReference>
<dbReference type="EMBL" id="CP058601">
    <property type="protein sequence ID" value="QLG49496.1"/>
    <property type="molecule type" value="Genomic_DNA"/>
</dbReference>
<protein>
    <submittedName>
        <fullName evidence="5">Uncharacterized protein</fullName>
    </submittedName>
</protein>
<dbReference type="RefSeq" id="WP_179261229.1">
    <property type="nucleotide sequence ID" value="NZ_CP058601.1"/>
</dbReference>
<feature type="domain" description="DUF7094" evidence="3">
    <location>
        <begin position="219"/>
        <end position="323"/>
    </location>
</feature>
<sequence length="407" mass="45113">MNNAAPALLALLLVLSVPAATVGAAAPTRGTDEQSVETSRNQIPPRLTQTDVANTTNRLHLNGDIRSEYTEYRPDLGMVLASADDELRIDHGQYALVEEEFTRATPEERAAMVQAAYERLKQQADRLERRERNAVTEHADGDRSTAQLLQTLLRNHNEAAVLSERLDELDAKADRIPGYSLPSRQTRVDKNIFSFHRTSLRTQLDWLSKTPNSGRNQNVIVSTSQSGYSISMMKGSNYIVETTRFDNRNETASDQFEDLEAFERTIELYPWADEHGSPHFQDNSPDHYWTEIGHSQGRLEIYLDAGSGEVHREVQELIAPSLPSEYLGPWTGDGLNMTMNRTPANGPVEVTVTDQETGEPVSATITFDGVEVGNTGEDGTLWVAPLIGKHKLEAKTANGVVNATVSR</sequence>
<name>A0A7D5KDJ8_9EURY</name>
<proteinExistence type="predicted"/>
<dbReference type="InterPro" id="IPR056397">
    <property type="entry name" value="Fn3_arc"/>
</dbReference>
<evidence type="ECO:0000256" key="1">
    <source>
        <dbReference type="SAM" id="Coils"/>
    </source>
</evidence>
<dbReference type="GeneID" id="56033984"/>
<dbReference type="KEGG" id="haly:HYG82_11795"/>
<evidence type="ECO:0000259" key="3">
    <source>
        <dbReference type="Pfam" id="PF23375"/>
    </source>
</evidence>
<reference evidence="5 6" key="1">
    <citation type="submission" date="2020-07" db="EMBL/GenBank/DDBJ databases">
        <authorList>
            <person name="Cui H."/>
        </authorList>
    </citation>
    <scope>NUCLEOTIDE SEQUENCE [LARGE SCALE GENOMIC DNA]</scope>
    <source>
        <strain evidence="5 6">YPL8</strain>
    </source>
</reference>
<feature type="domain" description="DUF7096" evidence="4">
    <location>
        <begin position="1"/>
        <end position="205"/>
    </location>
</feature>
<dbReference type="InterPro" id="IPR055522">
    <property type="entry name" value="DUF7096"/>
</dbReference>
<dbReference type="InterPro" id="IPR055520">
    <property type="entry name" value="DUF7094"/>
</dbReference>
<dbReference type="OrthoDB" id="201701at2157"/>
<dbReference type="AlphaFoldDB" id="A0A7D5KDJ8"/>
<evidence type="ECO:0000259" key="2">
    <source>
        <dbReference type="Pfam" id="PF23374"/>
    </source>
</evidence>
<feature type="coiled-coil region" evidence="1">
    <location>
        <begin position="110"/>
        <end position="137"/>
    </location>
</feature>
<evidence type="ECO:0000313" key="5">
    <source>
        <dbReference type="EMBL" id="QLG49496.1"/>
    </source>
</evidence>